<dbReference type="SMART" id="SM00740">
    <property type="entry name" value="PASTA"/>
    <property type="match status" value="2"/>
</dbReference>
<dbReference type="PANTHER" id="PTHR30627:SF26">
    <property type="entry name" value="PENICILLIN-BINDING PROTEIN 2B"/>
    <property type="match status" value="1"/>
</dbReference>
<dbReference type="Pfam" id="PF00905">
    <property type="entry name" value="Transpeptidase"/>
    <property type="match status" value="1"/>
</dbReference>
<dbReference type="GO" id="GO:0008658">
    <property type="term" value="F:penicillin binding"/>
    <property type="evidence" value="ECO:0007669"/>
    <property type="project" value="InterPro"/>
</dbReference>
<dbReference type="Gene3D" id="2.20.70.70">
    <property type="match status" value="1"/>
</dbReference>
<dbReference type="InterPro" id="IPR001460">
    <property type="entry name" value="PCN-bd_Tpept"/>
</dbReference>
<dbReference type="Gene3D" id="3.30.70.2110">
    <property type="match status" value="1"/>
</dbReference>
<feature type="domain" description="PASTA" evidence="4">
    <location>
        <begin position="594"/>
        <end position="654"/>
    </location>
</feature>
<dbReference type="InterPro" id="IPR050515">
    <property type="entry name" value="Beta-lactam/transpept"/>
</dbReference>
<evidence type="ECO:0000256" key="2">
    <source>
        <dbReference type="ARBA" id="ARBA00007171"/>
    </source>
</evidence>
<dbReference type="RefSeq" id="WP_268752331.1">
    <property type="nucleotide sequence ID" value="NZ_JAPRFQ010000002.1"/>
</dbReference>
<dbReference type="CDD" id="cd06575">
    <property type="entry name" value="PASTA_Pbp2x-like_2"/>
    <property type="match status" value="1"/>
</dbReference>
<keyword evidence="3" id="KW-0472">Membrane</keyword>
<comment type="similarity">
    <text evidence="2">Belongs to the transpeptidase family.</text>
</comment>
<name>A0A9X3FNT6_9LACT</name>
<accession>A0A9X3FNT6</accession>
<dbReference type="GO" id="GO:0071555">
    <property type="term" value="P:cell wall organization"/>
    <property type="evidence" value="ECO:0007669"/>
    <property type="project" value="TreeGrafter"/>
</dbReference>
<evidence type="ECO:0000259" key="4">
    <source>
        <dbReference type="PROSITE" id="PS51178"/>
    </source>
</evidence>
<sequence>MKTKHKSQKNRNQFLKLMLGVLLAVFLVFALRLGQLMIFGQVNHQDLRENALALHERSSTLQAKRGTIYDIGGNPIAMDATSYSLLAVLTDQWTDPDGPANHVEDKEKTAEVLSQHINLSKEEILEILQTPDVSQVEFGSAGQNLSYAKMKEIEAENLQGITFNETPTRLYPNGVFASHLIGYASFKNAQDNDESRLAGQLGLELAKDDTLKGKNGKQSVTTNHDDYTVDGNQVIEAPVDGQDLYTSLDSRLQTYLESLLTNAYDRYQPETMTAMLVEPNTGKIVAASQRPTFNAQSKEGLDDMWQNLLVERAFEPGSTIKVLTLAAAIEEGVFNPNATYQSGAISIGNQTIRDYNKVGWGVISELEGLAHSSNVLMVELVGKIGYDKWEQYMYEFGLLQKPNSGFANEVTGSMNYSYEFEKASTSFGQGIYVSPWQMMQAFTAIANDGKMMALQSIDRYEDESGNLVSQAAEEKGQPISAETAHKTLEYLSQAMEIPNSTTGGYQIDGRDIAVKTGTAEIYDPDAGQYMQGSFDYLFSVVGFAPVDDPQYILYLTIERPQSNTSDGSQAMLADIFIPLMTRALDYGELATQSGYETGQVPDLTGQNKNSAQQLLSEQGFIGGQVLGDGNQIIDQVPKPGSEYSLGAPVYLLTDGQQSVPDFTGLDLTTAKSLADMLGINLVTEGDGLVVAQSVSAGSSLETGDEVVVQLQES</sequence>
<reference evidence="5" key="1">
    <citation type="submission" date="2022-12" db="EMBL/GenBank/DDBJ databases">
        <title>Description and comparative metabolic analysis of Aerococcus sp. nov., isolated from the feces of a pig.</title>
        <authorList>
            <person name="Chang Y.-H."/>
        </authorList>
    </citation>
    <scope>NUCLEOTIDE SEQUENCE</scope>
    <source>
        <strain evidence="5">YH-aer222</strain>
    </source>
</reference>
<dbReference type="AlphaFoldDB" id="A0A9X3FNT6"/>
<dbReference type="InterPro" id="IPR012338">
    <property type="entry name" value="Beta-lactam/transpept-like"/>
</dbReference>
<dbReference type="GO" id="GO:0005886">
    <property type="term" value="C:plasma membrane"/>
    <property type="evidence" value="ECO:0007669"/>
    <property type="project" value="UniProtKB-SubCell"/>
</dbReference>
<keyword evidence="6" id="KW-1185">Reference proteome</keyword>
<gene>
    <name evidence="5" type="ORF">OW157_05380</name>
</gene>
<dbReference type="PANTHER" id="PTHR30627">
    <property type="entry name" value="PEPTIDOGLYCAN D,D-TRANSPEPTIDASE"/>
    <property type="match status" value="1"/>
</dbReference>
<proteinExistence type="inferred from homology"/>
<feature type="domain" description="PASTA" evidence="4">
    <location>
        <begin position="655"/>
        <end position="712"/>
    </location>
</feature>
<dbReference type="Pfam" id="PF03717">
    <property type="entry name" value="PBP_dimer"/>
    <property type="match status" value="1"/>
</dbReference>
<comment type="caution">
    <text evidence="5">The sequence shown here is derived from an EMBL/GenBank/DDBJ whole genome shotgun (WGS) entry which is preliminary data.</text>
</comment>
<dbReference type="CDD" id="cd06576">
    <property type="entry name" value="PASTA_Pbp2x-like_1"/>
    <property type="match status" value="1"/>
</dbReference>
<dbReference type="Gene3D" id="3.40.710.10">
    <property type="entry name" value="DD-peptidase/beta-lactamase superfamily"/>
    <property type="match status" value="1"/>
</dbReference>
<dbReference type="InterPro" id="IPR036138">
    <property type="entry name" value="PBP_dimer_sf"/>
</dbReference>
<dbReference type="Pfam" id="PF03793">
    <property type="entry name" value="PASTA"/>
    <property type="match status" value="2"/>
</dbReference>
<dbReference type="PROSITE" id="PS51178">
    <property type="entry name" value="PASTA"/>
    <property type="match status" value="2"/>
</dbReference>
<evidence type="ECO:0000256" key="1">
    <source>
        <dbReference type="ARBA" id="ARBA00004162"/>
    </source>
</evidence>
<dbReference type="Gene3D" id="3.90.1310.10">
    <property type="entry name" value="Penicillin-binding protein 2a (Domain 2)"/>
    <property type="match status" value="1"/>
</dbReference>
<dbReference type="SUPFAM" id="SSF56519">
    <property type="entry name" value="Penicillin binding protein dimerisation domain"/>
    <property type="match status" value="1"/>
</dbReference>
<dbReference type="Proteomes" id="UP001146670">
    <property type="component" value="Unassembled WGS sequence"/>
</dbReference>
<evidence type="ECO:0000256" key="3">
    <source>
        <dbReference type="ARBA" id="ARBA00023136"/>
    </source>
</evidence>
<comment type="subcellular location">
    <subcellularLocation>
        <location evidence="1">Cell membrane</location>
        <topology evidence="1">Single-pass membrane protein</topology>
    </subcellularLocation>
</comment>
<dbReference type="Gene3D" id="3.30.10.20">
    <property type="match status" value="1"/>
</dbReference>
<dbReference type="InterPro" id="IPR005543">
    <property type="entry name" value="PASTA_dom"/>
</dbReference>
<evidence type="ECO:0000313" key="5">
    <source>
        <dbReference type="EMBL" id="MCZ0726002.1"/>
    </source>
</evidence>
<evidence type="ECO:0000313" key="6">
    <source>
        <dbReference type="Proteomes" id="UP001146670"/>
    </source>
</evidence>
<dbReference type="SUPFAM" id="SSF56601">
    <property type="entry name" value="beta-lactamase/transpeptidase-like"/>
    <property type="match status" value="1"/>
</dbReference>
<protein>
    <submittedName>
        <fullName evidence="5">Penicillin-binding transpeptidase domain-containing protein</fullName>
    </submittedName>
</protein>
<organism evidence="5 6">
    <name type="scientific">Aerococcus kribbianus</name>
    <dbReference type="NCBI Taxonomy" id="2999064"/>
    <lineage>
        <taxon>Bacteria</taxon>
        <taxon>Bacillati</taxon>
        <taxon>Bacillota</taxon>
        <taxon>Bacilli</taxon>
        <taxon>Lactobacillales</taxon>
        <taxon>Aerococcaceae</taxon>
        <taxon>Aerococcus</taxon>
    </lineage>
</organism>
<dbReference type="InterPro" id="IPR005311">
    <property type="entry name" value="PBP_dimer"/>
</dbReference>
<dbReference type="SUPFAM" id="SSF54184">
    <property type="entry name" value="Penicillin-binding protein 2x (pbp-2x), c-terminal domain"/>
    <property type="match status" value="2"/>
</dbReference>
<dbReference type="EMBL" id="JAPRFR010000002">
    <property type="protein sequence ID" value="MCZ0726002.1"/>
    <property type="molecule type" value="Genomic_DNA"/>
</dbReference>